<keyword evidence="7" id="KW-0326">Glycosidase</keyword>
<comment type="catalytic activity">
    <reaction evidence="1">
        <text>Hydrolysis of terminal non-reducing alpha-L-arabinofuranoside residues in alpha-L-arabinosides.</text>
        <dbReference type="EC" id="3.2.1.55"/>
    </reaction>
</comment>
<reference evidence="9" key="1">
    <citation type="submission" date="2019-09" db="EMBL/GenBank/DDBJ databases">
        <title>Characterisation of the sponge microbiome using genome-centric metagenomics.</title>
        <authorList>
            <person name="Engelberts J.P."/>
            <person name="Robbins S.J."/>
            <person name="De Goeij J.M."/>
            <person name="Aranda M."/>
            <person name="Bell S.C."/>
            <person name="Webster N.S."/>
        </authorList>
    </citation>
    <scope>NUCLEOTIDE SEQUENCE</scope>
    <source>
        <strain evidence="9">SB0662_bin_9</strain>
    </source>
</reference>
<evidence type="ECO:0000256" key="7">
    <source>
        <dbReference type="ARBA" id="ARBA00023295"/>
    </source>
</evidence>
<dbReference type="InterPro" id="IPR010720">
    <property type="entry name" value="Alpha-L-AF_C"/>
</dbReference>
<evidence type="ECO:0000256" key="2">
    <source>
        <dbReference type="ARBA" id="ARBA00007186"/>
    </source>
</evidence>
<dbReference type="PANTHER" id="PTHR43576:SF3">
    <property type="entry name" value="ALPHA-L-ARABINOFURANOSIDASE C"/>
    <property type="match status" value="1"/>
</dbReference>
<dbReference type="Gene3D" id="2.60.40.1180">
    <property type="entry name" value="Golgi alpha-mannosidase II"/>
    <property type="match status" value="1"/>
</dbReference>
<evidence type="ECO:0000256" key="1">
    <source>
        <dbReference type="ARBA" id="ARBA00001462"/>
    </source>
</evidence>
<organism evidence="9">
    <name type="scientific">Caldilineaceae bacterium SB0662_bin_9</name>
    <dbReference type="NCBI Taxonomy" id="2605258"/>
    <lineage>
        <taxon>Bacteria</taxon>
        <taxon>Bacillati</taxon>
        <taxon>Chloroflexota</taxon>
        <taxon>Caldilineae</taxon>
        <taxon>Caldilineales</taxon>
        <taxon>Caldilineaceae</taxon>
    </lineage>
</organism>
<dbReference type="EC" id="3.2.1.55" evidence="4"/>
<comment type="caution">
    <text evidence="9">The sequence shown here is derived from an EMBL/GenBank/DDBJ whole genome shotgun (WGS) entry which is preliminary data.</text>
</comment>
<protein>
    <recommendedName>
        <fullName evidence="4">non-reducing end alpha-L-arabinofuranosidase</fullName>
        <ecNumber evidence="4">3.2.1.55</ecNumber>
    </recommendedName>
</protein>
<evidence type="ECO:0000256" key="4">
    <source>
        <dbReference type="ARBA" id="ARBA00012670"/>
    </source>
</evidence>
<dbReference type="SUPFAM" id="SSF51445">
    <property type="entry name" value="(Trans)glycosidases"/>
    <property type="match status" value="1"/>
</dbReference>
<dbReference type="InterPro" id="IPR017853">
    <property type="entry name" value="GH"/>
</dbReference>
<keyword evidence="5" id="KW-0378">Hydrolase</keyword>
<evidence type="ECO:0000256" key="5">
    <source>
        <dbReference type="ARBA" id="ARBA00022801"/>
    </source>
</evidence>
<gene>
    <name evidence="9" type="ORF">F4Y08_11080</name>
</gene>
<comment type="subunit">
    <text evidence="3">Homohexamer; trimer of dimers.</text>
</comment>
<dbReference type="InterPro" id="IPR055235">
    <property type="entry name" value="ASD1_cat"/>
</dbReference>
<dbReference type="PANTHER" id="PTHR43576">
    <property type="entry name" value="ALPHA-L-ARABINOFURANOSIDASE C-RELATED"/>
    <property type="match status" value="1"/>
</dbReference>
<sequence length="483" mass="53942">MNAIHIDPARRVDAIHPHVFGGFAEHLGRCINGGIYDPDHPLADARGLRSDVREALMELRMPIMRYPGGNFVSGYRWRDGVGPREERPARHDLAWAALEPNTFGTNEFVDFCRDIGTEPYLVVNCGDGDMREAHDWVEYCNGRDDTALANLRRTHGWERPHDVKYWGLGNEVDGEWQIGAKQPQEYARVCKEFGKVMKWADPSIKLLASATCHWRSDFVERAQLIVEEASSLIDYMSIHWYVGNSLARGQRDDDFNAYMAISELIEARLSGYAGLMRGLCLAHGLEPIPLAVDEWNVWYRAFRDQALEEHYNLEDALVVAMQMNAFIRHADTVKMANLAQIVNVIAPILTSPTGLVRQSIFHPFRLYSQWARGDALDLYWEGETFDGGDHQGVRVLDVAGSLQGSRLGLFIVNRSLEPSTVELKPAAGELSNLTCHVVNGPDIKAVNSEAEPELVSVQTAAPPSATHLELAPHSVTVVTGHLA</sequence>
<dbReference type="InterPro" id="IPR013780">
    <property type="entry name" value="Glyco_hydro_b"/>
</dbReference>
<dbReference type="GO" id="GO:0000272">
    <property type="term" value="P:polysaccharide catabolic process"/>
    <property type="evidence" value="ECO:0007669"/>
    <property type="project" value="TreeGrafter"/>
</dbReference>
<evidence type="ECO:0000256" key="3">
    <source>
        <dbReference type="ARBA" id="ARBA00011165"/>
    </source>
</evidence>
<dbReference type="AlphaFoldDB" id="A0A6B1DW21"/>
<feature type="domain" description="Alpha-L-arabinofuranosidase C-terminal" evidence="8">
    <location>
        <begin position="293"/>
        <end position="474"/>
    </location>
</feature>
<dbReference type="Pfam" id="PF22848">
    <property type="entry name" value="ASD1_dom"/>
    <property type="match status" value="1"/>
</dbReference>
<evidence type="ECO:0000313" key="9">
    <source>
        <dbReference type="EMBL" id="MYD90862.1"/>
    </source>
</evidence>
<dbReference type="SUPFAM" id="SSF51011">
    <property type="entry name" value="Glycosyl hydrolase domain"/>
    <property type="match status" value="1"/>
</dbReference>
<keyword evidence="6" id="KW-0119">Carbohydrate metabolism</keyword>
<dbReference type="SMART" id="SM00813">
    <property type="entry name" value="Alpha-L-AF_C"/>
    <property type="match status" value="1"/>
</dbReference>
<evidence type="ECO:0000259" key="8">
    <source>
        <dbReference type="SMART" id="SM00813"/>
    </source>
</evidence>
<dbReference type="GO" id="GO:0046373">
    <property type="term" value="P:L-arabinose metabolic process"/>
    <property type="evidence" value="ECO:0007669"/>
    <property type="project" value="InterPro"/>
</dbReference>
<dbReference type="EMBL" id="VXPY01000079">
    <property type="protein sequence ID" value="MYD90862.1"/>
    <property type="molecule type" value="Genomic_DNA"/>
</dbReference>
<accession>A0A6B1DW21</accession>
<comment type="similarity">
    <text evidence="2">Belongs to the glycosyl hydrolase 51 family.</text>
</comment>
<dbReference type="Pfam" id="PF06964">
    <property type="entry name" value="Alpha-L-AF_C"/>
    <property type="match status" value="1"/>
</dbReference>
<dbReference type="Gene3D" id="3.20.20.80">
    <property type="entry name" value="Glycosidases"/>
    <property type="match status" value="1"/>
</dbReference>
<name>A0A6B1DW21_9CHLR</name>
<proteinExistence type="inferred from homology"/>
<dbReference type="GO" id="GO:0046556">
    <property type="term" value="F:alpha-L-arabinofuranosidase activity"/>
    <property type="evidence" value="ECO:0007669"/>
    <property type="project" value="UniProtKB-EC"/>
</dbReference>
<evidence type="ECO:0000256" key="6">
    <source>
        <dbReference type="ARBA" id="ARBA00023277"/>
    </source>
</evidence>